<evidence type="ECO:0000256" key="3">
    <source>
        <dbReference type="SAM" id="SignalP"/>
    </source>
</evidence>
<dbReference type="PANTHER" id="PTHR43649:SF14">
    <property type="entry name" value="BLR3389 PROTEIN"/>
    <property type="match status" value="1"/>
</dbReference>
<feature type="chain" id="PRO_5037469101" evidence="3">
    <location>
        <begin position="21"/>
        <end position="433"/>
    </location>
</feature>
<dbReference type="InterPro" id="IPR006059">
    <property type="entry name" value="SBP"/>
</dbReference>
<proteinExistence type="inferred from homology"/>
<dbReference type="AlphaFoldDB" id="A0A975F123"/>
<dbReference type="PANTHER" id="PTHR43649">
    <property type="entry name" value="ARABINOSE-BINDING PROTEIN-RELATED"/>
    <property type="match status" value="1"/>
</dbReference>
<evidence type="ECO:0000313" key="5">
    <source>
        <dbReference type="Proteomes" id="UP000671995"/>
    </source>
</evidence>
<comment type="subcellular location">
    <subcellularLocation>
        <location evidence="1">Periplasm</location>
    </subcellularLocation>
</comment>
<dbReference type="GO" id="GO:0042597">
    <property type="term" value="C:periplasmic space"/>
    <property type="evidence" value="ECO:0007669"/>
    <property type="project" value="UniProtKB-SubCell"/>
</dbReference>
<dbReference type="Gene3D" id="3.40.190.10">
    <property type="entry name" value="Periplasmic binding protein-like II"/>
    <property type="match status" value="2"/>
</dbReference>
<evidence type="ECO:0000256" key="1">
    <source>
        <dbReference type="ARBA" id="ARBA00004418"/>
    </source>
</evidence>
<reference evidence="4" key="2">
    <citation type="journal article" date="2021" name="Microbiol. Resour. Announc.">
        <title>Complete Genome Sequences of Three Human Oral Treponema parvum Isolates.</title>
        <authorList>
            <person name="Zeng H."/>
            <person name="Watt R.M."/>
        </authorList>
    </citation>
    <scope>NUCLEOTIDE SEQUENCE</scope>
    <source>
        <strain evidence="4">ATCC 700773</strain>
    </source>
</reference>
<organism evidence="4 5">
    <name type="scientific">Treponema parvum</name>
    <dbReference type="NCBI Taxonomy" id="138851"/>
    <lineage>
        <taxon>Bacteria</taxon>
        <taxon>Pseudomonadati</taxon>
        <taxon>Spirochaetota</taxon>
        <taxon>Spirochaetia</taxon>
        <taxon>Spirochaetales</taxon>
        <taxon>Treponemataceae</taxon>
        <taxon>Treponema</taxon>
    </lineage>
</organism>
<gene>
    <name evidence="4" type="ORF">HRI96_09500</name>
</gene>
<protein>
    <submittedName>
        <fullName evidence="4">Extracellular solute-binding protein</fullName>
    </submittedName>
</protein>
<evidence type="ECO:0000256" key="2">
    <source>
        <dbReference type="ARBA" id="ARBA00008520"/>
    </source>
</evidence>
<comment type="similarity">
    <text evidence="2">Belongs to the bacterial solute-binding protein 1 family.</text>
</comment>
<dbReference type="InterPro" id="IPR050490">
    <property type="entry name" value="Bact_solute-bd_prot1"/>
</dbReference>
<dbReference type="Proteomes" id="UP000671995">
    <property type="component" value="Chromosome"/>
</dbReference>
<dbReference type="RefSeq" id="WP_210117127.1">
    <property type="nucleotide sequence ID" value="NZ_CP054257.1"/>
</dbReference>
<evidence type="ECO:0000313" key="4">
    <source>
        <dbReference type="EMBL" id="QTQ12413.1"/>
    </source>
</evidence>
<feature type="signal peptide" evidence="3">
    <location>
        <begin position="1"/>
        <end position="20"/>
    </location>
</feature>
<reference evidence="4" key="1">
    <citation type="submission" date="2020-05" db="EMBL/GenBank/DDBJ databases">
        <authorList>
            <person name="Zeng H."/>
            <person name="Chan Y.K."/>
            <person name="Watt R.M."/>
        </authorList>
    </citation>
    <scope>NUCLEOTIDE SEQUENCE</scope>
    <source>
        <strain evidence="4">ATCC 700773</strain>
    </source>
</reference>
<dbReference type="EMBL" id="CP054257">
    <property type="protein sequence ID" value="QTQ12413.1"/>
    <property type="molecule type" value="Genomic_DNA"/>
</dbReference>
<dbReference type="SUPFAM" id="SSF53850">
    <property type="entry name" value="Periplasmic binding protein-like II"/>
    <property type="match status" value="1"/>
</dbReference>
<name>A0A975F123_9SPIR</name>
<sequence>MKKIGIILAVLILAAGLAAANGTKEAPKRGSASGEQITLNLWHIGTSATRHAAVKAAIDRYHAANPNVKVIEQAIENDPYKTKLKTAMGGGNPPDVFVTWGGGWLEEFVKAGKVLDISDRITKVADNYLLPGISMGKIGNSYYGLPVVCGPSSVYYNAELYKKYGLSVPKTLSEFENNCDVLKKNGIIPIALGNSSKWPGAITFIYLSMRYGGAETFTKAYARNGADFTDESFVKAGAKIQEWVKKGYYPEGMNGINYDTGGSRMLFYSGRAAHIIQTNGLLGACRSEAPDFFKNNLGLFKFPVIEGAKGSADEIVGGGNAVHISSSCKHPDEAFGLLVAISDLAYGQDMANGSSMNTGVKGVDIKDPLVKQQYGVLIGAKYMQNFYDQYLPPALGEVHKNTTQALFGLTMTPEQAASEVEAKAVEILGPAKK</sequence>
<accession>A0A975F123</accession>
<keyword evidence="3" id="KW-0732">Signal</keyword>
<dbReference type="Pfam" id="PF01547">
    <property type="entry name" value="SBP_bac_1"/>
    <property type="match status" value="1"/>
</dbReference>